<dbReference type="InParanoid" id="B7GDE0"/>
<dbReference type="Pfam" id="PF03462">
    <property type="entry name" value="PCRF"/>
    <property type="match status" value="1"/>
</dbReference>
<evidence type="ECO:0000256" key="2">
    <source>
        <dbReference type="ARBA" id="ARBA00022481"/>
    </source>
</evidence>
<dbReference type="GO" id="GO:0003747">
    <property type="term" value="F:translation release factor activity"/>
    <property type="evidence" value="ECO:0007669"/>
    <property type="project" value="InterPro"/>
</dbReference>
<dbReference type="SMART" id="SM00937">
    <property type="entry name" value="PCRF"/>
    <property type="match status" value="1"/>
</dbReference>
<sequence length="283" mass="31267">MDEASTIADKDMQRECENELQRVDRERAVLEGLIVDAVLPEDEDDYESDAIIEIRAGTGGDEASLFASELLEAYQKAAMAIRWKVEVLAESRTDIGGIREASISISGNASFRLPATDSEREDSGPLLGPYGAFKFESGVHRVQRVPINDSRIHTSACSIAVLPFVSSISNEKELLPMSELRIETMRSSGAGGQHVNTTDSAVRITHLPTGITAAIQDERSQHKNKAKALKLITARVRDRQRTDAQLARGELRSNLMGGGDRSERIRTYNYPQDRITDHRCKVS</sequence>
<dbReference type="PANTHER" id="PTHR43804:SF7">
    <property type="entry name" value="LD18447P"/>
    <property type="match status" value="1"/>
</dbReference>
<reference evidence="5 6" key="1">
    <citation type="journal article" date="2008" name="Nature">
        <title>The Phaeodactylum genome reveals the evolutionary history of diatom genomes.</title>
        <authorList>
            <person name="Bowler C."/>
            <person name="Allen A.E."/>
            <person name="Badger J.H."/>
            <person name="Grimwood J."/>
            <person name="Jabbari K."/>
            <person name="Kuo A."/>
            <person name="Maheswari U."/>
            <person name="Martens C."/>
            <person name="Maumus F."/>
            <person name="Otillar R.P."/>
            <person name="Rayko E."/>
            <person name="Salamov A."/>
            <person name="Vandepoele K."/>
            <person name="Beszteri B."/>
            <person name="Gruber A."/>
            <person name="Heijde M."/>
            <person name="Katinka M."/>
            <person name="Mock T."/>
            <person name="Valentin K."/>
            <person name="Verret F."/>
            <person name="Berges J.A."/>
            <person name="Brownlee C."/>
            <person name="Cadoret J.P."/>
            <person name="Chiovitti A."/>
            <person name="Choi C.J."/>
            <person name="Coesel S."/>
            <person name="De Martino A."/>
            <person name="Detter J.C."/>
            <person name="Durkin C."/>
            <person name="Falciatore A."/>
            <person name="Fournet J."/>
            <person name="Haruta M."/>
            <person name="Huysman M.J."/>
            <person name="Jenkins B.D."/>
            <person name="Jiroutova K."/>
            <person name="Jorgensen R.E."/>
            <person name="Joubert Y."/>
            <person name="Kaplan A."/>
            <person name="Kroger N."/>
            <person name="Kroth P.G."/>
            <person name="La Roche J."/>
            <person name="Lindquist E."/>
            <person name="Lommer M."/>
            <person name="Martin-Jezequel V."/>
            <person name="Lopez P.J."/>
            <person name="Lucas S."/>
            <person name="Mangogna M."/>
            <person name="McGinnis K."/>
            <person name="Medlin L.K."/>
            <person name="Montsant A."/>
            <person name="Oudot-Le Secq M.P."/>
            <person name="Napoli C."/>
            <person name="Obornik M."/>
            <person name="Parker M.S."/>
            <person name="Petit J.L."/>
            <person name="Porcel B.M."/>
            <person name="Poulsen N."/>
            <person name="Robison M."/>
            <person name="Rychlewski L."/>
            <person name="Rynearson T.A."/>
            <person name="Schmutz J."/>
            <person name="Shapiro H."/>
            <person name="Siaut M."/>
            <person name="Stanley M."/>
            <person name="Sussman M.R."/>
            <person name="Taylor A.R."/>
            <person name="Vardi A."/>
            <person name="von Dassow P."/>
            <person name="Vyverman W."/>
            <person name="Willis A."/>
            <person name="Wyrwicz L.S."/>
            <person name="Rokhsar D.S."/>
            <person name="Weissenbach J."/>
            <person name="Armbrust E.V."/>
            <person name="Green B.R."/>
            <person name="Van de Peer Y."/>
            <person name="Grigoriev I.V."/>
        </authorList>
    </citation>
    <scope>NUCLEOTIDE SEQUENCE [LARGE SCALE GENOMIC DNA]</scope>
    <source>
        <strain evidence="5 6">CCAP 1055/1</strain>
    </source>
</reference>
<dbReference type="InterPro" id="IPR005139">
    <property type="entry name" value="PCRF"/>
</dbReference>
<dbReference type="OrthoDB" id="2019491at2759"/>
<evidence type="ECO:0000313" key="5">
    <source>
        <dbReference type="EMBL" id="EEC43246.1"/>
    </source>
</evidence>
<dbReference type="STRING" id="556484.B7GDE0"/>
<comment type="similarity">
    <text evidence="1">Belongs to the prokaryotic/mitochondrial release factor family.</text>
</comment>
<keyword evidence="6" id="KW-1185">Reference proteome</keyword>
<evidence type="ECO:0000256" key="3">
    <source>
        <dbReference type="ARBA" id="ARBA00022917"/>
    </source>
</evidence>
<dbReference type="AlphaFoldDB" id="B7GDE0"/>
<organism evidence="5 6">
    <name type="scientific">Phaeodactylum tricornutum (strain CCAP 1055/1)</name>
    <dbReference type="NCBI Taxonomy" id="556484"/>
    <lineage>
        <taxon>Eukaryota</taxon>
        <taxon>Sar</taxon>
        <taxon>Stramenopiles</taxon>
        <taxon>Ochrophyta</taxon>
        <taxon>Bacillariophyta</taxon>
        <taxon>Bacillariophyceae</taxon>
        <taxon>Bacillariophycidae</taxon>
        <taxon>Naviculales</taxon>
        <taxon>Phaeodactylaceae</taxon>
        <taxon>Phaeodactylum</taxon>
    </lineage>
</organism>
<dbReference type="EMBL" id="CM000630">
    <property type="protein sequence ID" value="EEC43246.1"/>
    <property type="molecule type" value="Genomic_DNA"/>
</dbReference>
<dbReference type="GO" id="GO:0005737">
    <property type="term" value="C:cytoplasm"/>
    <property type="evidence" value="ECO:0007669"/>
    <property type="project" value="UniProtKB-ARBA"/>
</dbReference>
<feature type="non-terminal residue" evidence="5">
    <location>
        <position position="283"/>
    </location>
</feature>
<dbReference type="HOGENOM" id="CLU_036856_0_1_1"/>
<dbReference type="KEGG" id="pti:PHATRDRAFT_23862"/>
<dbReference type="PROSITE" id="PS00745">
    <property type="entry name" value="RF_PROK_I"/>
    <property type="match status" value="1"/>
</dbReference>
<dbReference type="FunFam" id="3.30.160.20:FF:000004">
    <property type="entry name" value="Peptide chain release factor 1"/>
    <property type="match status" value="1"/>
</dbReference>
<dbReference type="InterPro" id="IPR045853">
    <property type="entry name" value="Pep_chain_release_fac_I_sf"/>
</dbReference>
<dbReference type="PaxDb" id="2850-Phatr23862"/>
<dbReference type="GeneID" id="7199011"/>
<proteinExistence type="inferred from homology"/>
<dbReference type="Gene3D" id="3.30.70.1660">
    <property type="match status" value="1"/>
</dbReference>
<dbReference type="RefSeq" id="XP_002185114.1">
    <property type="nucleotide sequence ID" value="XM_002185078.1"/>
</dbReference>
<gene>
    <name evidence="5" type="ORF">PHATRDRAFT_23862</name>
</gene>
<dbReference type="Gene3D" id="3.30.160.20">
    <property type="match status" value="1"/>
</dbReference>
<dbReference type="InterPro" id="IPR000352">
    <property type="entry name" value="Pep_chain_release_fac_I"/>
</dbReference>
<dbReference type="SUPFAM" id="SSF75620">
    <property type="entry name" value="Release factor"/>
    <property type="match status" value="1"/>
</dbReference>
<name>B7GDE0_PHATC</name>
<evidence type="ECO:0000313" key="6">
    <source>
        <dbReference type="Proteomes" id="UP000000759"/>
    </source>
</evidence>
<protein>
    <recommendedName>
        <fullName evidence="4">Prokaryotic-type class I peptide chain release factors domain-containing protein</fullName>
    </recommendedName>
</protein>
<evidence type="ECO:0000256" key="1">
    <source>
        <dbReference type="ARBA" id="ARBA00010835"/>
    </source>
</evidence>
<feature type="domain" description="Prokaryotic-type class I peptide chain release factors" evidence="4">
    <location>
        <begin position="186"/>
        <end position="202"/>
    </location>
</feature>
<keyword evidence="3" id="KW-0648">Protein biosynthesis</keyword>
<dbReference type="Proteomes" id="UP000000759">
    <property type="component" value="Chromosome 28"/>
</dbReference>
<dbReference type="eggNOG" id="KOG2726">
    <property type="taxonomic scope" value="Eukaryota"/>
</dbReference>
<dbReference type="Pfam" id="PF00472">
    <property type="entry name" value="RF-1"/>
    <property type="match status" value="1"/>
</dbReference>
<accession>B7GDE0</accession>
<reference evidence="6" key="2">
    <citation type="submission" date="2008-08" db="EMBL/GenBank/DDBJ databases">
        <authorList>
            <consortium name="Diatom Consortium"/>
            <person name="Grigoriev I."/>
            <person name="Grimwood J."/>
            <person name="Kuo A."/>
            <person name="Otillar R.P."/>
            <person name="Salamov A."/>
            <person name="Detter J.C."/>
            <person name="Lindquist E."/>
            <person name="Shapiro H."/>
            <person name="Lucas S."/>
            <person name="Glavina del Rio T."/>
            <person name="Pitluck S."/>
            <person name="Rokhsar D."/>
            <person name="Bowler C."/>
        </authorList>
    </citation>
    <scope>GENOME REANNOTATION</scope>
    <source>
        <strain evidence="6">CCAP 1055/1</strain>
    </source>
</reference>
<dbReference type="PANTHER" id="PTHR43804">
    <property type="entry name" value="LD18447P"/>
    <property type="match status" value="1"/>
</dbReference>
<evidence type="ECO:0000259" key="4">
    <source>
        <dbReference type="PROSITE" id="PS00745"/>
    </source>
</evidence>
<keyword evidence="2" id="KW-0488">Methylation</keyword>
<dbReference type="InterPro" id="IPR050057">
    <property type="entry name" value="Prokaryotic/Mito_RF"/>
</dbReference>